<gene>
    <name evidence="1" type="ORF">MNBD_BACTEROID03-1286</name>
</gene>
<sequence length="189" mass="20594">MRTKLLLLFLAFGIACAMAQNTLDGSGHALKIQTGYSYFDFKRGYHGLFLSTAYERDLYSFISAQLNLALENGAQNLDSGSAALNPFQSIGLDVGVNGKLNVLNGHTLGGGPFIGFMFLGAGESFQNQNGFETTSMSYVLMLYYGLRASYTFPVGKTVKLGFSGSLQRQSFGTAKTSTQRFGFLFIKQF</sequence>
<name>A0A3B0TV72_9ZZZZ</name>
<dbReference type="EMBL" id="UOEL01000129">
    <property type="protein sequence ID" value="VAW16119.1"/>
    <property type="molecule type" value="Genomic_DNA"/>
</dbReference>
<dbReference type="AlphaFoldDB" id="A0A3B0TV72"/>
<reference evidence="1" key="1">
    <citation type="submission" date="2018-06" db="EMBL/GenBank/DDBJ databases">
        <authorList>
            <person name="Zhirakovskaya E."/>
        </authorList>
    </citation>
    <scope>NUCLEOTIDE SEQUENCE</scope>
</reference>
<dbReference type="PROSITE" id="PS51257">
    <property type="entry name" value="PROKAR_LIPOPROTEIN"/>
    <property type="match status" value="1"/>
</dbReference>
<proteinExistence type="predicted"/>
<organism evidence="1">
    <name type="scientific">hydrothermal vent metagenome</name>
    <dbReference type="NCBI Taxonomy" id="652676"/>
    <lineage>
        <taxon>unclassified sequences</taxon>
        <taxon>metagenomes</taxon>
        <taxon>ecological metagenomes</taxon>
    </lineage>
</organism>
<protein>
    <submittedName>
        <fullName evidence="1">Uncharacterized protein</fullName>
    </submittedName>
</protein>
<evidence type="ECO:0000313" key="1">
    <source>
        <dbReference type="EMBL" id="VAW16119.1"/>
    </source>
</evidence>
<accession>A0A3B0TV72</accession>